<dbReference type="KEGG" id="pmai:CF386_10075"/>
<evidence type="ECO:0000259" key="2">
    <source>
        <dbReference type="Pfam" id="PF00857"/>
    </source>
</evidence>
<feature type="domain" description="Isochorismatase-like" evidence="2">
    <location>
        <begin position="5"/>
        <end position="185"/>
    </location>
</feature>
<dbReference type="AlphaFoldDB" id="A0A220VG56"/>
<dbReference type="RefSeq" id="WP_089074306.1">
    <property type="nucleotide sequence ID" value="NZ_CBCSAM010000004.1"/>
</dbReference>
<protein>
    <submittedName>
        <fullName evidence="3">Isochorismatase</fullName>
    </submittedName>
</protein>
<dbReference type="Gene3D" id="3.40.50.850">
    <property type="entry name" value="Isochorismatase-like"/>
    <property type="match status" value="1"/>
</dbReference>
<dbReference type="OrthoDB" id="5294192at2"/>
<dbReference type="InterPro" id="IPR050272">
    <property type="entry name" value="Isochorismatase-like_hydrls"/>
</dbReference>
<dbReference type="InterPro" id="IPR036380">
    <property type="entry name" value="Isochorismatase-like_sf"/>
</dbReference>
<evidence type="ECO:0000256" key="1">
    <source>
        <dbReference type="ARBA" id="ARBA00022801"/>
    </source>
</evidence>
<dbReference type="Pfam" id="PF00857">
    <property type="entry name" value="Isochorismatase"/>
    <property type="match status" value="1"/>
</dbReference>
<gene>
    <name evidence="3" type="ORF">CF386_10075</name>
</gene>
<dbReference type="SUPFAM" id="SSF52499">
    <property type="entry name" value="Isochorismatase-like hydrolases"/>
    <property type="match status" value="1"/>
</dbReference>
<dbReference type="PANTHER" id="PTHR43540:SF1">
    <property type="entry name" value="ISOCHORISMATASE HYDROLASE"/>
    <property type="match status" value="1"/>
</dbReference>
<accession>A0A220VG56</accession>
<proteinExistence type="predicted"/>
<name>A0A220VG56_9GAMM</name>
<dbReference type="EMBL" id="CP022356">
    <property type="protein sequence ID" value="ASK79398.1"/>
    <property type="molecule type" value="Genomic_DNA"/>
</dbReference>
<dbReference type="InterPro" id="IPR000868">
    <property type="entry name" value="Isochorismatase-like_dom"/>
</dbReference>
<sequence length="189" mass="20944">MNNKALIVIDFINDIVHPEGKISQEIAPQVQKNEVIAHANNAIEHFRKQSLPVIFVKVGFSSAYIEQPKNSPIFGLADQYKALELGAWGTEYHKDLDVLTSDYSVVKNRINPFYNTSLATVLSANNIDEVFMCGVSTNWAVHSAVMEAHDRDFKVNVIEDACAAANETNHNASIETLSRVANIVKSTEL</sequence>
<evidence type="ECO:0000313" key="3">
    <source>
        <dbReference type="EMBL" id="ASK79398.1"/>
    </source>
</evidence>
<reference evidence="3 4" key="1">
    <citation type="journal article" date="2016" name="Int. J. Syst. Evol. Microbiol.">
        <title>Paraphotobacterium marinum gen. nov., sp. nov., a member of the family Vibrionaceae, isolated from surface seawater.</title>
        <authorList>
            <person name="Huang Z."/>
            <person name="Dong C."/>
            <person name="Shao Z."/>
        </authorList>
    </citation>
    <scope>NUCLEOTIDE SEQUENCE [LARGE SCALE GENOMIC DNA]</scope>
    <source>
        <strain evidence="3 4">NSCS20N07D</strain>
    </source>
</reference>
<keyword evidence="4" id="KW-1185">Reference proteome</keyword>
<dbReference type="CDD" id="cd00431">
    <property type="entry name" value="cysteine_hydrolases"/>
    <property type="match status" value="1"/>
</dbReference>
<evidence type="ECO:0000313" key="4">
    <source>
        <dbReference type="Proteomes" id="UP000242175"/>
    </source>
</evidence>
<organism evidence="3 4">
    <name type="scientific">Paraphotobacterium marinum</name>
    <dbReference type="NCBI Taxonomy" id="1755811"/>
    <lineage>
        <taxon>Bacteria</taxon>
        <taxon>Pseudomonadati</taxon>
        <taxon>Pseudomonadota</taxon>
        <taxon>Gammaproteobacteria</taxon>
        <taxon>Vibrionales</taxon>
        <taxon>Vibrionaceae</taxon>
        <taxon>Paraphotobacterium</taxon>
    </lineage>
</organism>
<dbReference type="PANTHER" id="PTHR43540">
    <property type="entry name" value="PEROXYUREIDOACRYLATE/UREIDOACRYLATE AMIDOHYDROLASE-RELATED"/>
    <property type="match status" value="1"/>
</dbReference>
<keyword evidence="1" id="KW-0378">Hydrolase</keyword>
<dbReference type="GO" id="GO:0016787">
    <property type="term" value="F:hydrolase activity"/>
    <property type="evidence" value="ECO:0007669"/>
    <property type="project" value="UniProtKB-KW"/>
</dbReference>
<dbReference type="Proteomes" id="UP000242175">
    <property type="component" value="Chromosome small"/>
</dbReference>